<evidence type="ECO:0000259" key="1">
    <source>
        <dbReference type="Pfam" id="PF24813"/>
    </source>
</evidence>
<name>A0A3S5DLU5_CHRVL</name>
<dbReference type="EMBL" id="LR134182">
    <property type="protein sequence ID" value="VEB44806.1"/>
    <property type="molecule type" value="Genomic_DNA"/>
</dbReference>
<protein>
    <recommendedName>
        <fullName evidence="1">DUF7709 domain-containing protein</fullName>
    </recommendedName>
</protein>
<dbReference type="AlphaFoldDB" id="A0A3S5DLU5"/>
<evidence type="ECO:0000313" key="3">
    <source>
        <dbReference type="Proteomes" id="UP000275777"/>
    </source>
</evidence>
<dbReference type="Proteomes" id="UP000275777">
    <property type="component" value="Chromosome"/>
</dbReference>
<sequence length="122" mass="13715">MKHVQHTEALSSINRKVIADGEALPAVKLRDGSTVQTGTVATMLVNIAAYNRGERGEVENQLELAVPTLFKVGLFDLFPPEEWTRATIRAASWSGNWLAGGWPDRLKTHRHNQTMPARRLWR</sequence>
<evidence type="ECO:0000313" key="2">
    <source>
        <dbReference type="EMBL" id="VEB44806.1"/>
    </source>
</evidence>
<organism evidence="2 3">
    <name type="scientific">Chromobacterium violaceum</name>
    <dbReference type="NCBI Taxonomy" id="536"/>
    <lineage>
        <taxon>Bacteria</taxon>
        <taxon>Pseudomonadati</taxon>
        <taxon>Pseudomonadota</taxon>
        <taxon>Betaproteobacteria</taxon>
        <taxon>Neisseriales</taxon>
        <taxon>Chromobacteriaceae</taxon>
        <taxon>Chromobacterium</taxon>
    </lineage>
</organism>
<dbReference type="Pfam" id="PF24813">
    <property type="entry name" value="DUF7709"/>
    <property type="match status" value="1"/>
</dbReference>
<accession>A0A3S5DLU5</accession>
<dbReference type="InterPro" id="IPR056126">
    <property type="entry name" value="DUF7709"/>
</dbReference>
<reference evidence="2 3" key="1">
    <citation type="submission" date="2018-12" db="EMBL/GenBank/DDBJ databases">
        <authorList>
            <consortium name="Pathogen Informatics"/>
        </authorList>
    </citation>
    <scope>NUCLEOTIDE SEQUENCE [LARGE SCALE GENOMIC DNA]</scope>
    <source>
        <strain evidence="2 3">NCTC9695</strain>
    </source>
</reference>
<feature type="domain" description="DUF7709" evidence="1">
    <location>
        <begin position="9"/>
        <end position="87"/>
    </location>
</feature>
<gene>
    <name evidence="2" type="ORF">NCTC9695_05310</name>
</gene>
<proteinExistence type="predicted"/>